<organism evidence="1 2">
    <name type="scientific">Caenorhabditis tropicalis</name>
    <dbReference type="NCBI Taxonomy" id="1561998"/>
    <lineage>
        <taxon>Eukaryota</taxon>
        <taxon>Metazoa</taxon>
        <taxon>Ecdysozoa</taxon>
        <taxon>Nematoda</taxon>
        <taxon>Chromadorea</taxon>
        <taxon>Rhabditida</taxon>
        <taxon>Rhabditina</taxon>
        <taxon>Rhabditomorpha</taxon>
        <taxon>Rhabditoidea</taxon>
        <taxon>Rhabditidae</taxon>
        <taxon>Peloderinae</taxon>
        <taxon>Caenorhabditis</taxon>
    </lineage>
</organism>
<evidence type="ECO:0000313" key="2">
    <source>
        <dbReference type="WBParaSite" id="Csp11.Scaffold629.g9000.t1"/>
    </source>
</evidence>
<reference evidence="2" key="1">
    <citation type="submission" date="2016-11" db="UniProtKB">
        <authorList>
            <consortium name="WormBaseParasite"/>
        </authorList>
    </citation>
    <scope>IDENTIFICATION</scope>
</reference>
<proteinExistence type="predicted"/>
<sequence length="70" mass="8010">MFSQWASERTLVPTSHRITKSVFFLFITLNTYSFSASKTSVSERNDEEFGRLSEAIQKGSMTQLITKIDN</sequence>
<accession>A0A1I7UG68</accession>
<keyword evidence="1" id="KW-1185">Reference proteome</keyword>
<protein>
    <submittedName>
        <fullName evidence="2">Secreted protein</fullName>
    </submittedName>
</protein>
<dbReference type="Proteomes" id="UP000095282">
    <property type="component" value="Unplaced"/>
</dbReference>
<evidence type="ECO:0000313" key="1">
    <source>
        <dbReference type="Proteomes" id="UP000095282"/>
    </source>
</evidence>
<name>A0A1I7UG68_9PELO</name>
<dbReference type="WBParaSite" id="Csp11.Scaffold629.g9000.t1">
    <property type="protein sequence ID" value="Csp11.Scaffold629.g9000.t1"/>
    <property type="gene ID" value="Csp11.Scaffold629.g9000"/>
</dbReference>
<dbReference type="AlphaFoldDB" id="A0A1I7UG68"/>